<dbReference type="SUPFAM" id="SSF56784">
    <property type="entry name" value="HAD-like"/>
    <property type="match status" value="1"/>
</dbReference>
<dbReference type="GO" id="GO:0005829">
    <property type="term" value="C:cytosol"/>
    <property type="evidence" value="ECO:0007669"/>
    <property type="project" value="TreeGrafter"/>
</dbReference>
<proteinExistence type="predicted"/>
<keyword evidence="1" id="KW-0479">Metal-binding</keyword>
<evidence type="ECO:0000256" key="1">
    <source>
        <dbReference type="ARBA" id="ARBA00022723"/>
    </source>
</evidence>
<dbReference type="PANTHER" id="PTHR10000">
    <property type="entry name" value="PHOSPHOSERINE PHOSPHATASE"/>
    <property type="match status" value="1"/>
</dbReference>
<keyword evidence="3" id="KW-0460">Magnesium</keyword>
<evidence type="ECO:0000313" key="5">
    <source>
        <dbReference type="Proteomes" id="UP001150830"/>
    </source>
</evidence>
<dbReference type="GO" id="GO:0050531">
    <property type="term" value="F:mannosyl-3-phosphoglycerate phosphatase activity"/>
    <property type="evidence" value="ECO:0007669"/>
    <property type="project" value="InterPro"/>
</dbReference>
<dbReference type="Gene3D" id="3.40.50.1000">
    <property type="entry name" value="HAD superfamily/HAD-like"/>
    <property type="match status" value="1"/>
</dbReference>
<evidence type="ECO:0000256" key="2">
    <source>
        <dbReference type="ARBA" id="ARBA00022801"/>
    </source>
</evidence>
<comment type="caution">
    <text evidence="4">The sequence shown here is derived from an EMBL/GenBank/DDBJ whole genome shotgun (WGS) entry which is preliminary data.</text>
</comment>
<evidence type="ECO:0000313" key="4">
    <source>
        <dbReference type="EMBL" id="MCY0964638.1"/>
    </source>
</evidence>
<dbReference type="Pfam" id="PF08282">
    <property type="entry name" value="Hydrolase_3"/>
    <property type="match status" value="1"/>
</dbReference>
<dbReference type="Gene3D" id="3.30.980.20">
    <property type="entry name" value="Putative mannosyl-3-phosphoglycerate phosphatase, domain 2"/>
    <property type="match status" value="1"/>
</dbReference>
<dbReference type="GO" id="GO:0051479">
    <property type="term" value="P:mannosylglycerate biosynthetic process"/>
    <property type="evidence" value="ECO:0007669"/>
    <property type="project" value="InterPro"/>
</dbReference>
<dbReference type="PANTHER" id="PTHR10000:SF8">
    <property type="entry name" value="HAD SUPERFAMILY HYDROLASE-LIKE, TYPE 3"/>
    <property type="match status" value="1"/>
</dbReference>
<dbReference type="InterPro" id="IPR006379">
    <property type="entry name" value="HAD-SF_hydro_IIB"/>
</dbReference>
<gene>
    <name evidence="4" type="ORF">OUO13_05535</name>
</gene>
<dbReference type="AlphaFoldDB" id="A0A9X3EBQ3"/>
<dbReference type="Proteomes" id="UP001150830">
    <property type="component" value="Unassembled WGS sequence"/>
</dbReference>
<keyword evidence="2 4" id="KW-0378">Hydrolase</keyword>
<dbReference type="SFLD" id="SFLDG01142">
    <property type="entry name" value="C2.B.2:_Mannosyl-3-phosphoglyc"/>
    <property type="match status" value="1"/>
</dbReference>
<keyword evidence="5" id="KW-1185">Reference proteome</keyword>
<dbReference type="SFLD" id="SFLDS00003">
    <property type="entry name" value="Haloacid_Dehalogenase"/>
    <property type="match status" value="1"/>
</dbReference>
<name>A0A9X3EBQ3_9GAMM</name>
<dbReference type="NCBIfam" id="TIGR01486">
    <property type="entry name" value="HAD-SF-IIB-MPGP"/>
    <property type="match status" value="1"/>
</dbReference>
<dbReference type="InterPro" id="IPR006381">
    <property type="entry name" value="HAD-SF-IIB-MPGP"/>
</dbReference>
<organism evidence="4 5">
    <name type="scientific">Parathalassolituus penaei</name>
    <dbReference type="NCBI Taxonomy" id="2997323"/>
    <lineage>
        <taxon>Bacteria</taxon>
        <taxon>Pseudomonadati</taxon>
        <taxon>Pseudomonadota</taxon>
        <taxon>Gammaproteobacteria</taxon>
        <taxon>Oceanospirillales</taxon>
        <taxon>Oceanospirillaceae</taxon>
        <taxon>Parathalassolituus</taxon>
    </lineage>
</organism>
<dbReference type="NCBIfam" id="TIGR01484">
    <property type="entry name" value="HAD-SF-IIB"/>
    <property type="match status" value="1"/>
</dbReference>
<dbReference type="SFLD" id="SFLDG01140">
    <property type="entry name" value="C2.B:_Phosphomannomutase_and_P"/>
    <property type="match status" value="1"/>
</dbReference>
<dbReference type="InterPro" id="IPR036412">
    <property type="entry name" value="HAD-like_sf"/>
</dbReference>
<dbReference type="GO" id="GO:0000287">
    <property type="term" value="F:magnesium ion binding"/>
    <property type="evidence" value="ECO:0007669"/>
    <property type="project" value="UniProtKB-ARBA"/>
</dbReference>
<sequence>MSTQPRIINTVPTPRLVVITDLDGTLLDHHDYSARPARQALQRLRETGIPVIFNTSKTCDEVIKLRHDLDNTDPFVCENGSVIYIPKADGQGYNSEVLGISYVEILKALHILRKRGFRFRGFNDMPTSEVAALTGLDEDNAWLAKKRAATEPMLWTDSVNNIEDFRTQLAEFRLTLTKGGRFYHVMGDTNKASGLEFFRQYYQHLWQDRPLMAALGDGENDRSMLDAADFPIVIPGQSGTLELQRPDVVVAKSKGPAGWNSAILELLKQLSTGS</sequence>
<evidence type="ECO:0000256" key="3">
    <source>
        <dbReference type="ARBA" id="ARBA00022842"/>
    </source>
</evidence>
<reference evidence="4" key="1">
    <citation type="submission" date="2022-11" db="EMBL/GenBank/DDBJ databases">
        <title>Parathalassolutuus dongxingensis gen. nov., sp. nov., a novel member of family Oceanospirillaceae isolated from a coastal shrimp pond in Guangxi, China.</title>
        <authorList>
            <person name="Chen H."/>
        </authorList>
    </citation>
    <scope>NUCLEOTIDE SEQUENCE</scope>
    <source>
        <strain evidence="4">G-43</strain>
    </source>
</reference>
<dbReference type="EMBL" id="JAPNOA010000018">
    <property type="protein sequence ID" value="MCY0964638.1"/>
    <property type="molecule type" value="Genomic_DNA"/>
</dbReference>
<accession>A0A9X3EBQ3</accession>
<dbReference type="RefSeq" id="WP_283172852.1">
    <property type="nucleotide sequence ID" value="NZ_JAPNOA010000018.1"/>
</dbReference>
<dbReference type="InterPro" id="IPR023214">
    <property type="entry name" value="HAD_sf"/>
</dbReference>
<protein>
    <submittedName>
        <fullName evidence="4">HAD-IIB family hydrolase</fullName>
    </submittedName>
</protein>